<protein>
    <submittedName>
        <fullName evidence="2">Uncharacterized protein</fullName>
    </submittedName>
</protein>
<comment type="caution">
    <text evidence="2">The sequence shown here is derived from an EMBL/GenBank/DDBJ whole genome shotgun (WGS) entry which is preliminary data.</text>
</comment>
<organism evidence="2 3">
    <name type="scientific">Prunus dulcis</name>
    <name type="common">Almond</name>
    <name type="synonym">Amygdalus dulcis</name>
    <dbReference type="NCBI Taxonomy" id="3755"/>
    <lineage>
        <taxon>Eukaryota</taxon>
        <taxon>Viridiplantae</taxon>
        <taxon>Streptophyta</taxon>
        <taxon>Embryophyta</taxon>
        <taxon>Tracheophyta</taxon>
        <taxon>Spermatophyta</taxon>
        <taxon>Magnoliopsida</taxon>
        <taxon>eudicotyledons</taxon>
        <taxon>Gunneridae</taxon>
        <taxon>Pentapetalae</taxon>
        <taxon>rosids</taxon>
        <taxon>fabids</taxon>
        <taxon>Rosales</taxon>
        <taxon>Rosaceae</taxon>
        <taxon>Amygdaloideae</taxon>
        <taxon>Amygdaleae</taxon>
        <taxon>Prunus</taxon>
    </lineage>
</organism>
<evidence type="ECO:0000313" key="2">
    <source>
        <dbReference type="EMBL" id="KAI5352359.1"/>
    </source>
</evidence>
<evidence type="ECO:0000256" key="1">
    <source>
        <dbReference type="SAM" id="MobiDB-lite"/>
    </source>
</evidence>
<dbReference type="Proteomes" id="UP001054821">
    <property type="component" value="Chromosome 1"/>
</dbReference>
<feature type="compositionally biased region" description="Low complexity" evidence="1">
    <location>
        <begin position="93"/>
        <end position="104"/>
    </location>
</feature>
<gene>
    <name evidence="2" type="ORF">L3X38_005250</name>
</gene>
<accession>A0AAD4ZQK3</accession>
<keyword evidence="3" id="KW-1185">Reference proteome</keyword>
<feature type="region of interest" description="Disordered" evidence="1">
    <location>
        <begin position="61"/>
        <end position="115"/>
    </location>
</feature>
<name>A0AAD4ZQK3_PRUDU</name>
<sequence length="115" mass="12436">MTLMRQAPGTPQVQLPSGPSMLAQWQEMLQQWQQLSPESGAPNPAWSSPPYDVVCEFGVSGTPIHDPSNRRRSKKYKVHHTIAVGPNSGGGSQPRAAPRAASSGCPKRYQSPENS</sequence>
<feature type="compositionally biased region" description="Basic residues" evidence="1">
    <location>
        <begin position="70"/>
        <end position="80"/>
    </location>
</feature>
<dbReference type="EMBL" id="JAJFAZ020000001">
    <property type="protein sequence ID" value="KAI5352359.1"/>
    <property type="molecule type" value="Genomic_DNA"/>
</dbReference>
<dbReference type="AlphaFoldDB" id="A0AAD4ZQK3"/>
<feature type="region of interest" description="Disordered" evidence="1">
    <location>
        <begin position="1"/>
        <end position="20"/>
    </location>
</feature>
<proteinExistence type="predicted"/>
<reference evidence="2 3" key="1">
    <citation type="journal article" date="2022" name="G3 (Bethesda)">
        <title>Whole-genome sequence and methylome profiling of the almond [Prunus dulcis (Mill.) D.A. Webb] cultivar 'Nonpareil'.</title>
        <authorList>
            <person name="D'Amico-Willman K.M."/>
            <person name="Ouma W.Z."/>
            <person name="Meulia T."/>
            <person name="Sideli G.M."/>
            <person name="Gradziel T.M."/>
            <person name="Fresnedo-Ramirez J."/>
        </authorList>
    </citation>
    <scope>NUCLEOTIDE SEQUENCE [LARGE SCALE GENOMIC DNA]</scope>
    <source>
        <strain evidence="2">Clone GOH B32 T37-40</strain>
    </source>
</reference>
<evidence type="ECO:0000313" key="3">
    <source>
        <dbReference type="Proteomes" id="UP001054821"/>
    </source>
</evidence>